<evidence type="ECO:0000256" key="2">
    <source>
        <dbReference type="ARBA" id="ARBA00022898"/>
    </source>
</evidence>
<organism evidence="3">
    <name type="scientific">marine metagenome</name>
    <dbReference type="NCBI Taxonomy" id="408172"/>
    <lineage>
        <taxon>unclassified sequences</taxon>
        <taxon>metagenomes</taxon>
        <taxon>ecological metagenomes</taxon>
    </lineage>
</organism>
<feature type="non-terminal residue" evidence="3">
    <location>
        <position position="1"/>
    </location>
</feature>
<dbReference type="SUPFAM" id="SSF53686">
    <property type="entry name" value="Tryptophan synthase beta subunit-like PLP-dependent enzymes"/>
    <property type="match status" value="1"/>
</dbReference>
<dbReference type="InterPro" id="IPR023026">
    <property type="entry name" value="Trp_synth_beta/beta-like"/>
</dbReference>
<comment type="cofactor">
    <cofactor evidence="1">
        <name>pyridoxal 5'-phosphate</name>
        <dbReference type="ChEBI" id="CHEBI:597326"/>
    </cofactor>
</comment>
<dbReference type="Gene3D" id="3.40.50.1100">
    <property type="match status" value="1"/>
</dbReference>
<reference evidence="3" key="1">
    <citation type="submission" date="2018-05" db="EMBL/GenBank/DDBJ databases">
        <authorList>
            <person name="Lanie J.A."/>
            <person name="Ng W.-L."/>
            <person name="Kazmierczak K.M."/>
            <person name="Andrzejewski T.M."/>
            <person name="Davidsen T.M."/>
            <person name="Wayne K.J."/>
            <person name="Tettelin H."/>
            <person name="Glass J.I."/>
            <person name="Rusch D."/>
            <person name="Podicherti R."/>
            <person name="Tsui H.-C.T."/>
            <person name="Winkler M.E."/>
        </authorList>
    </citation>
    <scope>NUCLEOTIDE SEQUENCE</scope>
</reference>
<keyword evidence="2" id="KW-0663">Pyridoxal phosphate</keyword>
<accession>A0A383E509</accession>
<dbReference type="AlphaFoldDB" id="A0A383E509"/>
<dbReference type="EMBL" id="UINC01222936">
    <property type="protein sequence ID" value="SVE51922.1"/>
    <property type="molecule type" value="Genomic_DNA"/>
</dbReference>
<dbReference type="PANTHER" id="PTHR48077:SF3">
    <property type="entry name" value="TRYPTOPHAN SYNTHASE"/>
    <property type="match status" value="1"/>
</dbReference>
<dbReference type="GO" id="GO:0004834">
    <property type="term" value="F:tryptophan synthase activity"/>
    <property type="evidence" value="ECO:0007669"/>
    <property type="project" value="InterPro"/>
</dbReference>
<evidence type="ECO:0008006" key="4">
    <source>
        <dbReference type="Google" id="ProtNLM"/>
    </source>
</evidence>
<proteinExistence type="predicted"/>
<evidence type="ECO:0000313" key="3">
    <source>
        <dbReference type="EMBL" id="SVE51922.1"/>
    </source>
</evidence>
<dbReference type="GO" id="GO:0005737">
    <property type="term" value="C:cytoplasm"/>
    <property type="evidence" value="ECO:0007669"/>
    <property type="project" value="TreeGrafter"/>
</dbReference>
<name>A0A383E509_9ZZZZ</name>
<gene>
    <name evidence="3" type="ORF">METZ01_LOCUS504776</name>
</gene>
<dbReference type="InterPro" id="IPR036052">
    <property type="entry name" value="TrpB-like_PALP_sf"/>
</dbReference>
<evidence type="ECO:0000256" key="1">
    <source>
        <dbReference type="ARBA" id="ARBA00001933"/>
    </source>
</evidence>
<protein>
    <recommendedName>
        <fullName evidence="4">Tryptophan synthase beta chain-like PALP domain-containing protein</fullName>
    </recommendedName>
</protein>
<sequence>AATLASGKPGILHGSYSMLLHDADGLVQETHSVSAGLDYPGVGPEHAFLQSIGRVTYISATDDEALEAVRECCAAEGILPALESAHALVGARKWAAQNPGKTILIGLSGRGDKDMPTLSKMHKDLFKE</sequence>
<dbReference type="PANTHER" id="PTHR48077">
    <property type="entry name" value="TRYPTOPHAN SYNTHASE-RELATED"/>
    <property type="match status" value="1"/>
</dbReference>